<organism evidence="2 3">
    <name type="scientific">Zopfia rhizophila CBS 207.26</name>
    <dbReference type="NCBI Taxonomy" id="1314779"/>
    <lineage>
        <taxon>Eukaryota</taxon>
        <taxon>Fungi</taxon>
        <taxon>Dikarya</taxon>
        <taxon>Ascomycota</taxon>
        <taxon>Pezizomycotina</taxon>
        <taxon>Dothideomycetes</taxon>
        <taxon>Dothideomycetes incertae sedis</taxon>
        <taxon>Zopfiaceae</taxon>
        <taxon>Zopfia</taxon>
    </lineage>
</organism>
<proteinExistence type="predicted"/>
<dbReference type="OrthoDB" id="3921377at2759"/>
<keyword evidence="3" id="KW-1185">Reference proteome</keyword>
<evidence type="ECO:0000256" key="1">
    <source>
        <dbReference type="SAM" id="MobiDB-lite"/>
    </source>
</evidence>
<sequence>MDSFLTSPRSPPPNSASTIGTRRGKTFMPLSSHGMPKSPLPMSPGSVRSHRFDGSLRSPPMSPGNLESPPLSPPMSAKSFGTFIDSEPSTPAYSPRAPSHWDSSTLLLLSPVSTTPSSPPEPQWEMMTPARKPNRQSRSRGPSPNFTSNNITRESSLSSHPVSSSEEKDNRENVPPEPTETKEDPVSDATRQEEEPSHAAPLEKLATRMKSILRRKTVSEKKAPSRRRVRHDLDRMEDVHWTEM</sequence>
<dbReference type="Proteomes" id="UP000800200">
    <property type="component" value="Unassembled WGS sequence"/>
</dbReference>
<dbReference type="AlphaFoldDB" id="A0A6A6DR32"/>
<feature type="compositionally biased region" description="Polar residues" evidence="1">
    <location>
        <begin position="139"/>
        <end position="153"/>
    </location>
</feature>
<accession>A0A6A6DR32</accession>
<feature type="compositionally biased region" description="Basic and acidic residues" evidence="1">
    <location>
        <begin position="231"/>
        <end position="244"/>
    </location>
</feature>
<evidence type="ECO:0000313" key="3">
    <source>
        <dbReference type="Proteomes" id="UP000800200"/>
    </source>
</evidence>
<dbReference type="EMBL" id="ML994658">
    <property type="protein sequence ID" value="KAF2180410.1"/>
    <property type="molecule type" value="Genomic_DNA"/>
</dbReference>
<evidence type="ECO:0000313" key="2">
    <source>
        <dbReference type="EMBL" id="KAF2180410.1"/>
    </source>
</evidence>
<feature type="region of interest" description="Disordered" evidence="1">
    <location>
        <begin position="1"/>
        <end position="244"/>
    </location>
</feature>
<reference evidence="2" key="1">
    <citation type="journal article" date="2020" name="Stud. Mycol.">
        <title>101 Dothideomycetes genomes: a test case for predicting lifestyles and emergence of pathogens.</title>
        <authorList>
            <person name="Haridas S."/>
            <person name="Albert R."/>
            <person name="Binder M."/>
            <person name="Bloem J."/>
            <person name="Labutti K."/>
            <person name="Salamov A."/>
            <person name="Andreopoulos B."/>
            <person name="Baker S."/>
            <person name="Barry K."/>
            <person name="Bills G."/>
            <person name="Bluhm B."/>
            <person name="Cannon C."/>
            <person name="Castanera R."/>
            <person name="Culley D."/>
            <person name="Daum C."/>
            <person name="Ezra D."/>
            <person name="Gonzalez J."/>
            <person name="Henrissat B."/>
            <person name="Kuo A."/>
            <person name="Liang C."/>
            <person name="Lipzen A."/>
            <person name="Lutzoni F."/>
            <person name="Magnuson J."/>
            <person name="Mondo S."/>
            <person name="Nolan M."/>
            <person name="Ohm R."/>
            <person name="Pangilinan J."/>
            <person name="Park H.-J."/>
            <person name="Ramirez L."/>
            <person name="Alfaro M."/>
            <person name="Sun H."/>
            <person name="Tritt A."/>
            <person name="Yoshinaga Y."/>
            <person name="Zwiers L.-H."/>
            <person name="Turgeon B."/>
            <person name="Goodwin S."/>
            <person name="Spatafora J."/>
            <person name="Crous P."/>
            <person name="Grigoriev I."/>
        </authorList>
    </citation>
    <scope>NUCLEOTIDE SEQUENCE</scope>
    <source>
        <strain evidence="2">CBS 207.26</strain>
    </source>
</reference>
<feature type="compositionally biased region" description="Low complexity" evidence="1">
    <location>
        <begin position="154"/>
        <end position="164"/>
    </location>
</feature>
<feature type="compositionally biased region" description="Basic and acidic residues" evidence="1">
    <location>
        <begin position="165"/>
        <end position="197"/>
    </location>
</feature>
<name>A0A6A6DR32_9PEZI</name>
<protein>
    <submittedName>
        <fullName evidence="2">Uncharacterized protein</fullName>
    </submittedName>
</protein>
<feature type="compositionally biased region" description="Low complexity" evidence="1">
    <location>
        <begin position="103"/>
        <end position="116"/>
    </location>
</feature>
<gene>
    <name evidence="2" type="ORF">K469DRAFT_692918</name>
</gene>